<name>A0A6B3NCU6_9CYAN</name>
<dbReference type="EMBL" id="JAAHFQ010000363">
    <property type="protein sequence ID" value="NER29410.1"/>
    <property type="molecule type" value="Genomic_DNA"/>
</dbReference>
<organism evidence="2">
    <name type="scientific">Symploca sp. SIO1C4</name>
    <dbReference type="NCBI Taxonomy" id="2607765"/>
    <lineage>
        <taxon>Bacteria</taxon>
        <taxon>Bacillati</taxon>
        <taxon>Cyanobacteriota</taxon>
        <taxon>Cyanophyceae</taxon>
        <taxon>Coleofasciculales</taxon>
        <taxon>Coleofasciculaceae</taxon>
        <taxon>Symploca</taxon>
    </lineage>
</organism>
<dbReference type="PANTHER" id="PTHR14136">
    <property type="entry name" value="BTB_POZ DOMAIN-CONTAINING PROTEIN KCTD9"/>
    <property type="match status" value="1"/>
</dbReference>
<proteinExistence type="predicted"/>
<evidence type="ECO:0000313" key="2">
    <source>
        <dbReference type="EMBL" id="NER29410.1"/>
    </source>
</evidence>
<feature type="transmembrane region" description="Helical" evidence="1">
    <location>
        <begin position="12"/>
        <end position="33"/>
    </location>
</feature>
<dbReference type="Pfam" id="PF00805">
    <property type="entry name" value="Pentapeptide"/>
    <property type="match status" value="2"/>
</dbReference>
<dbReference type="InterPro" id="IPR051082">
    <property type="entry name" value="Pentapeptide-BTB/POZ_domain"/>
</dbReference>
<comment type="caution">
    <text evidence="2">The sequence shown here is derived from an EMBL/GenBank/DDBJ whole genome shotgun (WGS) entry which is preliminary data.</text>
</comment>
<keyword evidence="1" id="KW-0812">Transmembrane</keyword>
<gene>
    <name evidence="2" type="ORF">F6J89_17730</name>
</gene>
<keyword evidence="1" id="KW-0472">Membrane</keyword>
<accession>A0A6B3NCU6</accession>
<sequence>MKVKPFPQEVNQGLSTLVLVALVVLALVGIPYIEAKVETQPWGENFTKRLEDSQFLEVISSVSIMSALIIYIQKGYREEKTRKHREAWKVIEDAESKEMSPSRIDAMQLLNRDNIPLREINAIKANLKKIYLEKADLMCSKLEGANLSEANLQEVKLDFAHLQRADLQLSILKDASLLDTNLAQANLAGADLRGVDFRGSDLHNANFLESNLEGADLRKTRNLKPDQIKQAKHWELAKYDEGFV</sequence>
<dbReference type="SUPFAM" id="SSF141571">
    <property type="entry name" value="Pentapeptide repeat-like"/>
    <property type="match status" value="1"/>
</dbReference>
<dbReference type="InterPro" id="IPR001646">
    <property type="entry name" value="5peptide_repeat"/>
</dbReference>
<dbReference type="Gene3D" id="2.160.20.80">
    <property type="entry name" value="E3 ubiquitin-protein ligase SopA"/>
    <property type="match status" value="1"/>
</dbReference>
<dbReference type="PANTHER" id="PTHR14136:SF17">
    <property type="entry name" value="BTB_POZ DOMAIN-CONTAINING PROTEIN KCTD9"/>
    <property type="match status" value="1"/>
</dbReference>
<evidence type="ECO:0000256" key="1">
    <source>
        <dbReference type="SAM" id="Phobius"/>
    </source>
</evidence>
<protein>
    <submittedName>
        <fullName evidence="2">Pentapeptide repeat-containing protein</fullName>
    </submittedName>
</protein>
<feature type="transmembrane region" description="Helical" evidence="1">
    <location>
        <begin position="53"/>
        <end position="72"/>
    </location>
</feature>
<dbReference type="AlphaFoldDB" id="A0A6B3NCU6"/>
<keyword evidence="1" id="KW-1133">Transmembrane helix</keyword>
<reference evidence="2" key="1">
    <citation type="submission" date="2019-11" db="EMBL/GenBank/DDBJ databases">
        <title>Genomic insights into an expanded diversity of filamentous marine cyanobacteria reveals the extraordinary biosynthetic potential of Moorea and Okeania.</title>
        <authorList>
            <person name="Ferreira Leao T."/>
            <person name="Wang M."/>
            <person name="Moss N."/>
            <person name="Da Silva R."/>
            <person name="Sanders J."/>
            <person name="Nurk S."/>
            <person name="Gurevich A."/>
            <person name="Humphrey G."/>
            <person name="Reher R."/>
            <person name="Zhu Q."/>
            <person name="Belda-Ferre P."/>
            <person name="Glukhov E."/>
            <person name="Rex R."/>
            <person name="Dorrestein P.C."/>
            <person name="Knight R."/>
            <person name="Pevzner P."/>
            <person name="Gerwick W.H."/>
            <person name="Gerwick L."/>
        </authorList>
    </citation>
    <scope>NUCLEOTIDE SEQUENCE</scope>
    <source>
        <strain evidence="2">SIO1C4</strain>
    </source>
</reference>